<dbReference type="InterPro" id="IPR004919">
    <property type="entry name" value="GmrSD_N"/>
</dbReference>
<evidence type="ECO:0000313" key="3">
    <source>
        <dbReference type="Proteomes" id="UP000838748"/>
    </source>
</evidence>
<dbReference type="RefSeq" id="WP_237360483.1">
    <property type="nucleotide sequence ID" value="NZ_CAKLDM010000001.1"/>
</dbReference>
<evidence type="ECO:0000259" key="1">
    <source>
        <dbReference type="Pfam" id="PF03235"/>
    </source>
</evidence>
<keyword evidence="3" id="KW-1185">Reference proteome</keyword>
<feature type="domain" description="GmrSD restriction endonucleases N-terminal" evidence="1">
    <location>
        <begin position="13"/>
        <end position="275"/>
    </location>
</feature>
<sequence>MAGDYEKAISIRQAIESIRSSDFLLPAIQRKFVWSSHQICVLFDSIMRGYPINSFMMWEVKENQIKNHYKFYSFIDSYCQRFYEENPHLSTDACFKDFKAVIDGQQRLTSIYIGLCGTYAYKQPRVWWPSAQDETVLPPRKLYLDLLNPLQSEEEDSLMHYNFKFLTEKQFAASKMSKEDKHHWYCLHQVMLLPQVDGANKVWRDIVKPYLEQHGLQDNEFAEDALSQLYDVIRCQKIIHYFNETSQKIDHVLDVFIRTNSGGTKLDFSDLLMSIAVANWDGDFRKEIDTLIKEIHQSADMGFYLGRDWILKTCLMLTGSDVKFKVKNFKSEQVEAIQAQWEAIKLCVKATFKVVRRSGINPQSLTSKNAIIPICYYLYTKQVEGKPLFHIINNLSKVQEQRQLISQWLYMVLLKGIFGGQADIILSGMREVLKDNIDKPIFPLEQIIEKYKGSNKDLRFDAEYIENLLDIQHSEGRCRVLLHLLFPEMNPTETFHIDHLHPKSAFENKQLRVAEFLKDDEDLYSFYSNSAHWNSIANLHLLNDSQNMSKGAKPLIDWVGASGVSVNRDSLLLDEATSLEFEDFRAFYYQRREALKRQLMSRVYMTDALVSPMAEGDPDEEVVEEVVVG</sequence>
<protein>
    <recommendedName>
        <fullName evidence="1">GmrSD restriction endonucleases N-terminal domain-containing protein</fullName>
    </recommendedName>
</protein>
<dbReference type="EMBL" id="CAKLDM010000001">
    <property type="protein sequence ID" value="CAH0537469.1"/>
    <property type="molecule type" value="Genomic_DNA"/>
</dbReference>
<organism evidence="2 3">
    <name type="scientific">Vibrio marisflavi CECT 7928</name>
    <dbReference type="NCBI Taxonomy" id="634439"/>
    <lineage>
        <taxon>Bacteria</taxon>
        <taxon>Pseudomonadati</taxon>
        <taxon>Pseudomonadota</taxon>
        <taxon>Gammaproteobacteria</taxon>
        <taxon>Vibrionales</taxon>
        <taxon>Vibrionaceae</taxon>
        <taxon>Vibrio</taxon>
    </lineage>
</organism>
<accession>A0ABM9A1K5</accession>
<reference evidence="2" key="1">
    <citation type="submission" date="2021-11" db="EMBL/GenBank/DDBJ databases">
        <authorList>
            <person name="Rodrigo-Torres L."/>
            <person name="Arahal R. D."/>
            <person name="Lucena T."/>
        </authorList>
    </citation>
    <scope>NUCLEOTIDE SEQUENCE</scope>
    <source>
        <strain evidence="2">CECT 7928</strain>
    </source>
</reference>
<gene>
    <name evidence="2" type="ORF">VMF7928_01125</name>
</gene>
<dbReference type="PANTHER" id="PTHR37292">
    <property type="entry name" value="VNG6097C"/>
    <property type="match status" value="1"/>
</dbReference>
<proteinExistence type="predicted"/>
<name>A0ABM9A1K5_9VIBR</name>
<evidence type="ECO:0000313" key="2">
    <source>
        <dbReference type="EMBL" id="CAH0537469.1"/>
    </source>
</evidence>
<dbReference type="Pfam" id="PF03235">
    <property type="entry name" value="GmrSD_N"/>
    <property type="match status" value="1"/>
</dbReference>
<dbReference type="PANTHER" id="PTHR37292:SF2">
    <property type="entry name" value="DUF262 DOMAIN-CONTAINING PROTEIN"/>
    <property type="match status" value="1"/>
</dbReference>
<comment type="caution">
    <text evidence="2">The sequence shown here is derived from an EMBL/GenBank/DDBJ whole genome shotgun (WGS) entry which is preliminary data.</text>
</comment>
<dbReference type="Proteomes" id="UP000838748">
    <property type="component" value="Unassembled WGS sequence"/>
</dbReference>